<dbReference type="Proteomes" id="UP000634136">
    <property type="component" value="Unassembled WGS sequence"/>
</dbReference>
<proteinExistence type="predicted"/>
<gene>
    <name evidence="1" type="ORF">G2W53_015021</name>
</gene>
<evidence type="ECO:0000313" key="2">
    <source>
        <dbReference type="Proteomes" id="UP000634136"/>
    </source>
</evidence>
<reference evidence="1" key="1">
    <citation type="submission" date="2020-09" db="EMBL/GenBank/DDBJ databases">
        <title>Genome-Enabled Discovery of Anthraquinone Biosynthesis in Senna tora.</title>
        <authorList>
            <person name="Kang S.-H."/>
            <person name="Pandey R.P."/>
            <person name="Lee C.-M."/>
            <person name="Sim J.-S."/>
            <person name="Jeong J.-T."/>
            <person name="Choi B.-S."/>
            <person name="Jung M."/>
            <person name="Ginzburg D."/>
            <person name="Zhao K."/>
            <person name="Won S.Y."/>
            <person name="Oh T.-J."/>
            <person name="Yu Y."/>
            <person name="Kim N.-H."/>
            <person name="Lee O.R."/>
            <person name="Lee T.-H."/>
            <person name="Bashyal P."/>
            <person name="Kim T.-S."/>
            <person name="Lee W.-H."/>
            <person name="Kawkins C."/>
            <person name="Kim C.-K."/>
            <person name="Kim J.S."/>
            <person name="Ahn B.O."/>
            <person name="Rhee S.Y."/>
            <person name="Sohng J.K."/>
        </authorList>
    </citation>
    <scope>NUCLEOTIDE SEQUENCE</scope>
    <source>
        <tissue evidence="1">Leaf</tissue>
    </source>
</reference>
<name>A0A834WU95_9FABA</name>
<dbReference type="AlphaFoldDB" id="A0A834WU95"/>
<evidence type="ECO:0000313" key="1">
    <source>
        <dbReference type="EMBL" id="KAF7832688.1"/>
    </source>
</evidence>
<keyword evidence="2" id="KW-1185">Reference proteome</keyword>
<sequence>MATGQISWRHRLDATDLAGENVEVLRESEGEEASAAAEEEVFGMEIMWMKRIIDFF</sequence>
<protein>
    <submittedName>
        <fullName evidence="1">Uncharacterized protein</fullName>
    </submittedName>
</protein>
<accession>A0A834WU95</accession>
<comment type="caution">
    <text evidence="1">The sequence shown here is derived from an EMBL/GenBank/DDBJ whole genome shotgun (WGS) entry which is preliminary data.</text>
</comment>
<organism evidence="1 2">
    <name type="scientific">Senna tora</name>
    <dbReference type="NCBI Taxonomy" id="362788"/>
    <lineage>
        <taxon>Eukaryota</taxon>
        <taxon>Viridiplantae</taxon>
        <taxon>Streptophyta</taxon>
        <taxon>Embryophyta</taxon>
        <taxon>Tracheophyta</taxon>
        <taxon>Spermatophyta</taxon>
        <taxon>Magnoliopsida</taxon>
        <taxon>eudicotyledons</taxon>
        <taxon>Gunneridae</taxon>
        <taxon>Pentapetalae</taxon>
        <taxon>rosids</taxon>
        <taxon>fabids</taxon>
        <taxon>Fabales</taxon>
        <taxon>Fabaceae</taxon>
        <taxon>Caesalpinioideae</taxon>
        <taxon>Cassia clade</taxon>
        <taxon>Senna</taxon>
    </lineage>
</organism>
<dbReference type="EMBL" id="JAAIUW010000005">
    <property type="protein sequence ID" value="KAF7832688.1"/>
    <property type="molecule type" value="Genomic_DNA"/>
</dbReference>